<evidence type="ECO:0000313" key="4">
    <source>
        <dbReference type="Proteomes" id="UP001141806"/>
    </source>
</evidence>
<feature type="compositionally biased region" description="Polar residues" evidence="1">
    <location>
        <begin position="451"/>
        <end position="464"/>
    </location>
</feature>
<dbReference type="SUPFAM" id="SSF49452">
    <property type="entry name" value="Starch-binding domain-like"/>
    <property type="match status" value="1"/>
</dbReference>
<feature type="region of interest" description="Disordered" evidence="1">
    <location>
        <begin position="451"/>
        <end position="471"/>
    </location>
</feature>
<gene>
    <name evidence="3" type="ORF">NE237_009863</name>
</gene>
<dbReference type="InterPro" id="IPR013784">
    <property type="entry name" value="Carb-bd-like_fold"/>
</dbReference>
<feature type="domain" description="CBM20" evidence="2">
    <location>
        <begin position="83"/>
        <end position="185"/>
    </location>
</feature>
<organism evidence="3 4">
    <name type="scientific">Protea cynaroides</name>
    <dbReference type="NCBI Taxonomy" id="273540"/>
    <lineage>
        <taxon>Eukaryota</taxon>
        <taxon>Viridiplantae</taxon>
        <taxon>Streptophyta</taxon>
        <taxon>Embryophyta</taxon>
        <taxon>Tracheophyta</taxon>
        <taxon>Spermatophyta</taxon>
        <taxon>Magnoliopsida</taxon>
        <taxon>Proteales</taxon>
        <taxon>Proteaceae</taxon>
        <taxon>Protea</taxon>
    </lineage>
</organism>
<feature type="region of interest" description="Disordered" evidence="1">
    <location>
        <begin position="396"/>
        <end position="424"/>
    </location>
</feature>
<evidence type="ECO:0000313" key="3">
    <source>
        <dbReference type="EMBL" id="KAJ4979083.1"/>
    </source>
</evidence>
<dbReference type="PROSITE" id="PS51166">
    <property type="entry name" value="CBM20"/>
    <property type="match status" value="1"/>
</dbReference>
<protein>
    <recommendedName>
        <fullName evidence="2">CBM20 domain-containing protein</fullName>
    </recommendedName>
</protein>
<sequence length="494" mass="55141">MEALTSYSSKIFAESSTGRAYVTSRTLSNRPQRCFFRSLKLVSIDFSPSFPLQFKAIESLGFSCFSSEIQVGWETADDQPQETSQSKTVHVKFQLQKQCMFGQRFLLVGDNPIFGLWDPSDAIPLEWSDGHIWTLELDLPVGKTVHFKFILEGTSGEVVWQPGPDRIVQTWDTDNTIIVLDDWENSELQKITEELMTNPIMESVAIESLHYPNVEGVAEVNERLIVAENIFCPKEEPMASECSELIDSEYINPKEDPVVTAGNKLIVAENISYPKDYMADLDKDLQTTENITYSQQETLPNAYKEFIIAQSTSESNGGVINSIDESQGIYEGGCVLVPGLTPFPTMTTQDSSPQLVEEGICEGRRVLVPGSTSLPTMTTQDSSPQLVEEGNNNNGLVQACEADDNSAPEKNQLTGKQESGGHTHREERNMMMLNDEPEGDMHVDQLEENPQITKEQDSISQPTNGEDGDANILRNDIQWGRNTLRKFLTILGFL</sequence>
<dbReference type="AlphaFoldDB" id="A0A9Q0KYH8"/>
<dbReference type="CDD" id="cd05467">
    <property type="entry name" value="CBM20"/>
    <property type="match status" value="1"/>
</dbReference>
<dbReference type="EMBL" id="JAMYWD010000002">
    <property type="protein sequence ID" value="KAJ4979083.1"/>
    <property type="molecule type" value="Genomic_DNA"/>
</dbReference>
<reference evidence="3" key="1">
    <citation type="journal article" date="2023" name="Plant J.">
        <title>The genome of the king protea, Protea cynaroides.</title>
        <authorList>
            <person name="Chang J."/>
            <person name="Duong T.A."/>
            <person name="Schoeman C."/>
            <person name="Ma X."/>
            <person name="Roodt D."/>
            <person name="Barker N."/>
            <person name="Li Z."/>
            <person name="Van de Peer Y."/>
            <person name="Mizrachi E."/>
        </authorList>
    </citation>
    <scope>NUCLEOTIDE SEQUENCE</scope>
    <source>
        <tissue evidence="3">Young leaves</tissue>
    </source>
</reference>
<name>A0A9Q0KYH8_9MAGN</name>
<evidence type="ECO:0000256" key="1">
    <source>
        <dbReference type="SAM" id="MobiDB-lite"/>
    </source>
</evidence>
<dbReference type="InterPro" id="IPR013783">
    <property type="entry name" value="Ig-like_fold"/>
</dbReference>
<dbReference type="Gene3D" id="2.60.40.10">
    <property type="entry name" value="Immunoglobulins"/>
    <property type="match status" value="1"/>
</dbReference>
<dbReference type="OrthoDB" id="550577at2759"/>
<dbReference type="Proteomes" id="UP001141806">
    <property type="component" value="Unassembled WGS sequence"/>
</dbReference>
<comment type="caution">
    <text evidence="3">The sequence shown here is derived from an EMBL/GenBank/DDBJ whole genome shotgun (WGS) entry which is preliminary data.</text>
</comment>
<accession>A0A9Q0KYH8</accession>
<dbReference type="GO" id="GO:0016020">
    <property type="term" value="C:membrane"/>
    <property type="evidence" value="ECO:0007669"/>
    <property type="project" value="TreeGrafter"/>
</dbReference>
<dbReference type="PANTHER" id="PTHR15048">
    <property type="entry name" value="STARCH-BINDING DOMAIN-CONTAINING PROTEIN 1"/>
    <property type="match status" value="1"/>
</dbReference>
<dbReference type="Pfam" id="PF00686">
    <property type="entry name" value="CBM_20"/>
    <property type="match status" value="1"/>
</dbReference>
<evidence type="ECO:0000259" key="2">
    <source>
        <dbReference type="PROSITE" id="PS51166"/>
    </source>
</evidence>
<dbReference type="FunFam" id="2.60.40.10:FF:000552">
    <property type="entry name" value="Related to glucoamylase"/>
    <property type="match status" value="1"/>
</dbReference>
<proteinExistence type="predicted"/>
<dbReference type="PANTHER" id="PTHR15048:SF0">
    <property type="entry name" value="STARCH-BINDING DOMAIN-CONTAINING PROTEIN 1"/>
    <property type="match status" value="1"/>
</dbReference>
<keyword evidence="4" id="KW-1185">Reference proteome</keyword>
<dbReference type="SMART" id="SM01065">
    <property type="entry name" value="CBM_2"/>
    <property type="match status" value="1"/>
</dbReference>
<dbReference type="InterPro" id="IPR002044">
    <property type="entry name" value="CBM20"/>
</dbReference>
<feature type="compositionally biased region" description="Polar residues" evidence="1">
    <location>
        <begin position="408"/>
        <end position="417"/>
    </location>
</feature>
<dbReference type="GO" id="GO:2001070">
    <property type="term" value="F:starch binding"/>
    <property type="evidence" value="ECO:0007669"/>
    <property type="project" value="InterPro"/>
</dbReference>